<comment type="similarity">
    <text evidence="1 3">Belongs to the bacterial flagellin family.</text>
</comment>
<dbReference type="PANTHER" id="PTHR42792">
    <property type="entry name" value="FLAGELLIN"/>
    <property type="match status" value="1"/>
</dbReference>
<evidence type="ECO:0000259" key="5">
    <source>
        <dbReference type="Pfam" id="PF00700"/>
    </source>
</evidence>
<evidence type="ECO:0000256" key="1">
    <source>
        <dbReference type="ARBA" id="ARBA00005709"/>
    </source>
</evidence>
<reference evidence="7" key="1">
    <citation type="journal article" date="2019" name="Int. J. Syst. Evol. Microbiol.">
        <title>The Global Catalogue of Microorganisms (GCM) 10K type strain sequencing project: providing services to taxonomists for standard genome sequencing and annotation.</title>
        <authorList>
            <consortium name="The Broad Institute Genomics Platform"/>
            <consortium name="The Broad Institute Genome Sequencing Center for Infectious Disease"/>
            <person name="Wu L."/>
            <person name="Ma J."/>
        </authorList>
    </citation>
    <scope>NUCLEOTIDE SEQUENCE [LARGE SCALE GENOMIC DNA]</scope>
    <source>
        <strain evidence="7">NBRC 3267</strain>
    </source>
</reference>
<name>A0AAV5NGS1_9PROT</name>
<organism evidence="6 7">
    <name type="scientific">Gluconobacter cerinus</name>
    <dbReference type="NCBI Taxonomy" id="38307"/>
    <lineage>
        <taxon>Bacteria</taxon>
        <taxon>Pseudomonadati</taxon>
        <taxon>Pseudomonadota</taxon>
        <taxon>Alphaproteobacteria</taxon>
        <taxon>Acetobacterales</taxon>
        <taxon>Acetobacteraceae</taxon>
        <taxon>Gluconobacter</taxon>
    </lineage>
</organism>
<evidence type="ECO:0000259" key="4">
    <source>
        <dbReference type="Pfam" id="PF00669"/>
    </source>
</evidence>
<dbReference type="SUPFAM" id="SSF64518">
    <property type="entry name" value="Phase 1 flagellin"/>
    <property type="match status" value="2"/>
</dbReference>
<evidence type="ECO:0000256" key="2">
    <source>
        <dbReference type="ARBA" id="ARBA00023143"/>
    </source>
</evidence>
<dbReference type="PANTHER" id="PTHR42792:SF2">
    <property type="entry name" value="FLAGELLIN"/>
    <property type="match status" value="1"/>
</dbReference>
<dbReference type="EMBL" id="BSNU01000003">
    <property type="protein sequence ID" value="GLQ63122.1"/>
    <property type="molecule type" value="Genomic_DNA"/>
</dbReference>
<dbReference type="GO" id="GO:0005576">
    <property type="term" value="C:extracellular region"/>
    <property type="evidence" value="ECO:0007669"/>
    <property type="project" value="UniProtKB-SubCell"/>
</dbReference>
<comment type="subcellular location">
    <subcellularLocation>
        <location evidence="3">Secreted</location>
    </subcellularLocation>
    <subcellularLocation>
        <location evidence="3">Bacterial flagellum</location>
    </subcellularLocation>
</comment>
<comment type="caution">
    <text evidence="6">The sequence shown here is derived from an EMBL/GenBank/DDBJ whole genome shotgun (WGS) entry which is preliminary data.</text>
</comment>
<accession>A0AAV5NGS1</accession>
<protein>
    <recommendedName>
        <fullName evidence="3">Flagellin</fullName>
    </recommendedName>
</protein>
<dbReference type="Proteomes" id="UP001156614">
    <property type="component" value="Unassembled WGS sequence"/>
</dbReference>
<dbReference type="AlphaFoldDB" id="A0AAV5NGS1"/>
<dbReference type="GO" id="GO:0009288">
    <property type="term" value="C:bacterial-type flagellum"/>
    <property type="evidence" value="ECO:0007669"/>
    <property type="project" value="UniProtKB-SubCell"/>
</dbReference>
<evidence type="ECO:0000256" key="3">
    <source>
        <dbReference type="RuleBase" id="RU362073"/>
    </source>
</evidence>
<dbReference type="InterPro" id="IPR001029">
    <property type="entry name" value="Flagellin_N"/>
</dbReference>
<dbReference type="Pfam" id="PF00669">
    <property type="entry name" value="Flagellin_N"/>
    <property type="match status" value="1"/>
</dbReference>
<proteinExistence type="inferred from homology"/>
<dbReference type="GO" id="GO:0005198">
    <property type="term" value="F:structural molecule activity"/>
    <property type="evidence" value="ECO:0007669"/>
    <property type="project" value="UniProtKB-UniRule"/>
</dbReference>
<keyword evidence="3" id="KW-0964">Secreted</keyword>
<dbReference type="Gene3D" id="1.20.1330.10">
    <property type="entry name" value="f41 fragment of flagellin, N-terminal domain"/>
    <property type="match status" value="2"/>
</dbReference>
<sequence length="644" mass="63454">MSMSINTNTAAMSALQVLNQTTDQLSKTQNAVSTGKSVSSASDSPAIYAISQTMNSQISALSGVSTGLQFAGQVLSTASSQAGSISTVLSNISETVTNAANNGENQDTLNTQLSSYLSQVDVATSNSTFQGVNLLSGSTSSSVKYTQISAAQDINGNLFTLNGADATSTGLGLQGLSTDMKGATIDATAMSITGTGDSTTATSLTLKNLSAASASSATAANPAITTSFVMDSQPGSSAKGASSAVGSAISNALTTAATVTVGSNGALSIDGATSKNQSDGTTVYTLKNGDAISAKADASGNMAYSVTKAADLDANGNAKAMTNIVDVNISGARTDSATNTKADQLSTLVTAIGNAGFGAELENDGTLTVAGGNLDSSSVNLSNGSAATTTLSVPSSAAYVDGHTALTATDSTGNVTNYVASAGSPLSDNAASAMTDSINAILGATDSDHKISIAADGTLNSATTATTGYTVTGSAGSYTVTNTTTNQTTKFDAVTSTDGTEASYTASLATATGLTNSSGKLTGVAQGTTLTLGDGIVGASIQKPVSIASTTGTNVVQLAVTGAINKMSRISSSIGVASNTVTQLQTSNSTLSDALTTGVGALTDADLAAESAKLTSLQTKQQLAIQSLSIANSQSSNIMSLFRG</sequence>
<feature type="domain" description="Flagellin C-terminal" evidence="5">
    <location>
        <begin position="559"/>
        <end position="642"/>
    </location>
</feature>
<evidence type="ECO:0000313" key="7">
    <source>
        <dbReference type="Proteomes" id="UP001156614"/>
    </source>
</evidence>
<feature type="domain" description="Flagellin N-terminal" evidence="4">
    <location>
        <begin position="5"/>
        <end position="138"/>
    </location>
</feature>
<dbReference type="InterPro" id="IPR046358">
    <property type="entry name" value="Flagellin_C"/>
</dbReference>
<dbReference type="InterPro" id="IPR001492">
    <property type="entry name" value="Flagellin"/>
</dbReference>
<keyword evidence="2 3" id="KW-0975">Bacterial flagellum</keyword>
<dbReference type="Pfam" id="PF00700">
    <property type="entry name" value="Flagellin_C"/>
    <property type="match status" value="1"/>
</dbReference>
<gene>
    <name evidence="6" type="ORF">GCM10007867_19670</name>
</gene>
<evidence type="ECO:0000313" key="6">
    <source>
        <dbReference type="EMBL" id="GLQ63122.1"/>
    </source>
</evidence>
<comment type="function">
    <text evidence="3">Flagellin is the subunit protein which polymerizes to form the filaments of bacterial flagella.</text>
</comment>
<keyword evidence="7" id="KW-1185">Reference proteome</keyword>